<dbReference type="EMBL" id="MU007014">
    <property type="protein sequence ID" value="KAF2435016.1"/>
    <property type="molecule type" value="Genomic_DNA"/>
</dbReference>
<evidence type="ECO:0000256" key="2">
    <source>
        <dbReference type="SAM" id="MobiDB-lite"/>
    </source>
</evidence>
<gene>
    <name evidence="3" type="ORF">EJ08DRAFT_387212</name>
</gene>
<protein>
    <submittedName>
        <fullName evidence="3">Uncharacterized protein</fullName>
    </submittedName>
</protein>
<evidence type="ECO:0000256" key="1">
    <source>
        <dbReference type="SAM" id="Coils"/>
    </source>
</evidence>
<feature type="region of interest" description="Disordered" evidence="2">
    <location>
        <begin position="239"/>
        <end position="259"/>
    </location>
</feature>
<keyword evidence="1" id="KW-0175">Coiled coil</keyword>
<feature type="compositionally biased region" description="Acidic residues" evidence="2">
    <location>
        <begin position="242"/>
        <end position="259"/>
    </location>
</feature>
<dbReference type="Proteomes" id="UP000800235">
    <property type="component" value="Unassembled WGS sequence"/>
</dbReference>
<evidence type="ECO:0000313" key="3">
    <source>
        <dbReference type="EMBL" id="KAF2435016.1"/>
    </source>
</evidence>
<name>A0A9P4P098_9PEZI</name>
<accession>A0A9P4P098</accession>
<organism evidence="3 4">
    <name type="scientific">Tothia fuscella</name>
    <dbReference type="NCBI Taxonomy" id="1048955"/>
    <lineage>
        <taxon>Eukaryota</taxon>
        <taxon>Fungi</taxon>
        <taxon>Dikarya</taxon>
        <taxon>Ascomycota</taxon>
        <taxon>Pezizomycotina</taxon>
        <taxon>Dothideomycetes</taxon>
        <taxon>Pleosporomycetidae</taxon>
        <taxon>Venturiales</taxon>
        <taxon>Cylindrosympodiaceae</taxon>
        <taxon>Tothia</taxon>
    </lineage>
</organism>
<feature type="coiled-coil region" evidence="1">
    <location>
        <begin position="49"/>
        <end position="83"/>
    </location>
</feature>
<keyword evidence="4" id="KW-1185">Reference proteome</keyword>
<evidence type="ECO:0000313" key="4">
    <source>
        <dbReference type="Proteomes" id="UP000800235"/>
    </source>
</evidence>
<dbReference type="AlphaFoldDB" id="A0A9P4P098"/>
<sequence>MYNTALVERKAALDAREKDLQSREKEFTKKHDADSRKLRKLTVVQDLLKKSLDTERTELEARKKKFDTEAAGLETRKKEVEELATLLSETRTNIEIQKKAIEETLTRHHQAAAEFNLHQERFSKARIQFEEREKGGLQRDAGVEVERKRLSLLEIGLNNRGVLSREWEAKVKDRECGLRYQETSCGLRENLVGEADKAAKSQHEALMVREMELTDRERGLTERENEVEKRETCSLGEVVGCDGEDDVGDMGDESLNDEDDFVVVKEEDFDSDFDFCEDE</sequence>
<comment type="caution">
    <text evidence="3">The sequence shown here is derived from an EMBL/GenBank/DDBJ whole genome shotgun (WGS) entry which is preliminary data.</text>
</comment>
<reference evidence="3" key="1">
    <citation type="journal article" date="2020" name="Stud. Mycol.">
        <title>101 Dothideomycetes genomes: a test case for predicting lifestyles and emergence of pathogens.</title>
        <authorList>
            <person name="Haridas S."/>
            <person name="Albert R."/>
            <person name="Binder M."/>
            <person name="Bloem J."/>
            <person name="Labutti K."/>
            <person name="Salamov A."/>
            <person name="Andreopoulos B."/>
            <person name="Baker S."/>
            <person name="Barry K."/>
            <person name="Bills G."/>
            <person name="Bluhm B."/>
            <person name="Cannon C."/>
            <person name="Castanera R."/>
            <person name="Culley D."/>
            <person name="Daum C."/>
            <person name="Ezra D."/>
            <person name="Gonzalez J."/>
            <person name="Henrissat B."/>
            <person name="Kuo A."/>
            <person name="Liang C."/>
            <person name="Lipzen A."/>
            <person name="Lutzoni F."/>
            <person name="Magnuson J."/>
            <person name="Mondo S."/>
            <person name="Nolan M."/>
            <person name="Ohm R."/>
            <person name="Pangilinan J."/>
            <person name="Park H.-J."/>
            <person name="Ramirez L."/>
            <person name="Alfaro M."/>
            <person name="Sun H."/>
            <person name="Tritt A."/>
            <person name="Yoshinaga Y."/>
            <person name="Zwiers L.-H."/>
            <person name="Turgeon B."/>
            <person name="Goodwin S."/>
            <person name="Spatafora J."/>
            <person name="Crous P."/>
            <person name="Grigoriev I."/>
        </authorList>
    </citation>
    <scope>NUCLEOTIDE SEQUENCE</scope>
    <source>
        <strain evidence="3">CBS 130266</strain>
    </source>
</reference>
<proteinExistence type="predicted"/>